<reference evidence="2 3" key="1">
    <citation type="submission" date="2014-06" db="EMBL/GenBank/DDBJ databases">
        <authorList>
            <consortium name="DOE Joint Genome Institute"/>
            <person name="Kuo A."/>
            <person name="Kohler A."/>
            <person name="Nagy L.G."/>
            <person name="Floudas D."/>
            <person name="Copeland A."/>
            <person name="Barry K.W."/>
            <person name="Cichocki N."/>
            <person name="Veneault-Fourrey C."/>
            <person name="LaButti K."/>
            <person name="Lindquist E.A."/>
            <person name="Lipzen A."/>
            <person name="Lundell T."/>
            <person name="Morin E."/>
            <person name="Murat C."/>
            <person name="Sun H."/>
            <person name="Tunlid A."/>
            <person name="Henrissat B."/>
            <person name="Grigoriev I.V."/>
            <person name="Hibbett D.S."/>
            <person name="Martin F."/>
            <person name="Nordberg H.P."/>
            <person name="Cantor M.N."/>
            <person name="Hua S.X."/>
        </authorList>
    </citation>
    <scope>NUCLEOTIDE SEQUENCE [LARGE SCALE GENOMIC DNA]</scope>
    <source>
        <strain evidence="2 3">ATCC 200175</strain>
    </source>
</reference>
<feature type="domain" description="DUF6589" evidence="1">
    <location>
        <begin position="3"/>
        <end position="319"/>
    </location>
</feature>
<name>A0A0C9SSV6_PAXIN</name>
<proteinExistence type="predicted"/>
<sequence>MPDISEYVVLFHGDLGTGERLQAIQQRRAIEKSPWNRFQHVVFCPGLFHLKMASADAIWRTFLHPSTAREDETSLMHDVGVLRPRETGIYGSKPGFRRMHQLITYDGICRRLDCWRVEVGKNNPMHNSLEGFALAEPSFEDLQTTANQLAKDYIANHQLRRMRKKSQAQRDQQFENGLLLNKYMLLYEELSYAMNHSDIGRLETCIITWILMFKATGKHKYAAHMTEFLCNVHFTYPPGLRKAVRYHIIINPTGQKGKFRGVDWCVELNNLFTKVINGGKGSNHTIERIILESPLVQVYRNLHSTFEKNFMHAHLTSRHAEADMAKTFREAAKHMVEHSPNVQGGGDDR</sequence>
<dbReference type="HOGENOM" id="CLU_009487_6_1_1"/>
<dbReference type="Pfam" id="PF20231">
    <property type="entry name" value="DUF6589"/>
    <property type="match status" value="1"/>
</dbReference>
<dbReference type="EMBL" id="KN821397">
    <property type="protein sequence ID" value="KIJ04930.1"/>
    <property type="molecule type" value="Genomic_DNA"/>
</dbReference>
<dbReference type="Proteomes" id="UP000053647">
    <property type="component" value="Unassembled WGS sequence"/>
</dbReference>
<accession>A0A0C9SSV6</accession>
<evidence type="ECO:0000259" key="1">
    <source>
        <dbReference type="Pfam" id="PF20231"/>
    </source>
</evidence>
<dbReference type="AlphaFoldDB" id="A0A0C9SSV6"/>
<evidence type="ECO:0000313" key="2">
    <source>
        <dbReference type="EMBL" id="KIJ04930.1"/>
    </source>
</evidence>
<keyword evidence="3" id="KW-1185">Reference proteome</keyword>
<protein>
    <recommendedName>
        <fullName evidence="1">DUF6589 domain-containing protein</fullName>
    </recommendedName>
</protein>
<reference evidence="3" key="2">
    <citation type="submission" date="2015-01" db="EMBL/GenBank/DDBJ databases">
        <title>Evolutionary Origins and Diversification of the Mycorrhizal Mutualists.</title>
        <authorList>
            <consortium name="DOE Joint Genome Institute"/>
            <consortium name="Mycorrhizal Genomics Consortium"/>
            <person name="Kohler A."/>
            <person name="Kuo A."/>
            <person name="Nagy L.G."/>
            <person name="Floudas D."/>
            <person name="Copeland A."/>
            <person name="Barry K.W."/>
            <person name="Cichocki N."/>
            <person name="Veneault-Fourrey C."/>
            <person name="LaButti K."/>
            <person name="Lindquist E.A."/>
            <person name="Lipzen A."/>
            <person name="Lundell T."/>
            <person name="Morin E."/>
            <person name="Murat C."/>
            <person name="Riley R."/>
            <person name="Ohm R."/>
            <person name="Sun H."/>
            <person name="Tunlid A."/>
            <person name="Henrissat B."/>
            <person name="Grigoriev I.V."/>
            <person name="Hibbett D.S."/>
            <person name="Martin F."/>
        </authorList>
    </citation>
    <scope>NUCLEOTIDE SEQUENCE [LARGE SCALE GENOMIC DNA]</scope>
    <source>
        <strain evidence="3">ATCC 200175</strain>
    </source>
</reference>
<dbReference type="OrthoDB" id="4743193at2759"/>
<dbReference type="InterPro" id="IPR046496">
    <property type="entry name" value="DUF6589"/>
</dbReference>
<organism evidence="2 3">
    <name type="scientific">Paxillus involutus ATCC 200175</name>
    <dbReference type="NCBI Taxonomy" id="664439"/>
    <lineage>
        <taxon>Eukaryota</taxon>
        <taxon>Fungi</taxon>
        <taxon>Dikarya</taxon>
        <taxon>Basidiomycota</taxon>
        <taxon>Agaricomycotina</taxon>
        <taxon>Agaricomycetes</taxon>
        <taxon>Agaricomycetidae</taxon>
        <taxon>Boletales</taxon>
        <taxon>Paxilineae</taxon>
        <taxon>Paxillaceae</taxon>
        <taxon>Paxillus</taxon>
    </lineage>
</organism>
<evidence type="ECO:0000313" key="3">
    <source>
        <dbReference type="Proteomes" id="UP000053647"/>
    </source>
</evidence>
<gene>
    <name evidence="2" type="ORF">PAXINDRAFT_21787</name>
</gene>